<feature type="compositionally biased region" description="Polar residues" evidence="1">
    <location>
        <begin position="1"/>
        <end position="10"/>
    </location>
</feature>
<feature type="compositionally biased region" description="Basic and acidic residues" evidence="1">
    <location>
        <begin position="27"/>
        <end position="45"/>
    </location>
</feature>
<evidence type="ECO:0000256" key="1">
    <source>
        <dbReference type="SAM" id="MobiDB-lite"/>
    </source>
</evidence>
<gene>
    <name evidence="4" type="ORF">HARCEL1_11925</name>
</gene>
<dbReference type="RefSeq" id="WP_108383812.1">
    <property type="nucleotide sequence ID" value="NZ_CP028858.1"/>
</dbReference>
<dbReference type="KEGG" id="harc:HARCEL1_11925"/>
<dbReference type="EMBL" id="CP028858">
    <property type="protein sequence ID" value="AWB28364.1"/>
    <property type="molecule type" value="Genomic_DNA"/>
</dbReference>
<dbReference type="Pfam" id="PF24035">
    <property type="entry name" value="DUF7344"/>
    <property type="match status" value="1"/>
</dbReference>
<sequence length="207" mass="22671">MISTIQSLLRTDTGGPPSPEPVASTDENDHPADGRESDADPGERPFEIDQVFEILKNERRRRVLDHIQEADGQLTLGDLAERIAAEECEKPISQINSQERKRVYVGLYQCHLPKMDDIDAIEYDKARGTIALGEAFAHFERYLPDERPADPDWHTYLHGVSVLGLVTIPLVAVLGATTTGAIWQPVVALTVATAFAVGAALAVLATY</sequence>
<dbReference type="GeneID" id="36513226"/>
<dbReference type="Proteomes" id="UP000244727">
    <property type="component" value="Chromosome"/>
</dbReference>
<keyword evidence="2" id="KW-0812">Transmembrane</keyword>
<reference evidence="4 5" key="1">
    <citation type="submission" date="2018-04" db="EMBL/GenBank/DDBJ databases">
        <title>Halococcoides cellulosivorans gen. nov., sp. nov., an extremely halophilic cellulose-utilizing haloarchaeon from hypersaline lakes.</title>
        <authorList>
            <person name="Sorokin D.Y."/>
            <person name="Toshchakov S.V."/>
            <person name="Samarov N.I."/>
            <person name="Korzhenkov A."/>
            <person name="Kublanov I.V."/>
        </authorList>
    </citation>
    <scope>NUCLEOTIDE SEQUENCE [LARGE SCALE GENOMIC DNA]</scope>
    <source>
        <strain evidence="4 5">HArcel1</strain>
    </source>
</reference>
<evidence type="ECO:0000313" key="4">
    <source>
        <dbReference type="EMBL" id="AWB28364.1"/>
    </source>
</evidence>
<feature type="transmembrane region" description="Helical" evidence="2">
    <location>
        <begin position="182"/>
        <end position="205"/>
    </location>
</feature>
<feature type="region of interest" description="Disordered" evidence="1">
    <location>
        <begin position="1"/>
        <end position="45"/>
    </location>
</feature>
<dbReference type="InterPro" id="IPR055768">
    <property type="entry name" value="DUF7344"/>
</dbReference>
<evidence type="ECO:0000259" key="3">
    <source>
        <dbReference type="Pfam" id="PF24035"/>
    </source>
</evidence>
<proteinExistence type="predicted"/>
<evidence type="ECO:0000313" key="5">
    <source>
        <dbReference type="Proteomes" id="UP000244727"/>
    </source>
</evidence>
<feature type="domain" description="DUF7344" evidence="3">
    <location>
        <begin position="52"/>
        <end position="130"/>
    </location>
</feature>
<name>A0A2R4X3J1_9EURY</name>
<dbReference type="AlphaFoldDB" id="A0A2R4X3J1"/>
<accession>A0A2R4X3J1</accession>
<keyword evidence="5" id="KW-1185">Reference proteome</keyword>
<keyword evidence="2" id="KW-0472">Membrane</keyword>
<organism evidence="4 5">
    <name type="scientific">Halococcoides cellulosivorans</name>
    <dbReference type="NCBI Taxonomy" id="1679096"/>
    <lineage>
        <taxon>Archaea</taxon>
        <taxon>Methanobacteriati</taxon>
        <taxon>Methanobacteriota</taxon>
        <taxon>Stenosarchaea group</taxon>
        <taxon>Halobacteria</taxon>
        <taxon>Halobacteriales</taxon>
        <taxon>Haloarculaceae</taxon>
        <taxon>Halococcoides</taxon>
    </lineage>
</organism>
<evidence type="ECO:0000256" key="2">
    <source>
        <dbReference type="SAM" id="Phobius"/>
    </source>
</evidence>
<protein>
    <recommendedName>
        <fullName evidence="3">DUF7344 domain-containing protein</fullName>
    </recommendedName>
</protein>
<feature type="transmembrane region" description="Helical" evidence="2">
    <location>
        <begin position="156"/>
        <end position="176"/>
    </location>
</feature>
<keyword evidence="2" id="KW-1133">Transmembrane helix</keyword>